<feature type="binding site" evidence="17">
    <location>
        <position position="377"/>
    </location>
    <ligand>
        <name>(6S)-NADPHX</name>
        <dbReference type="ChEBI" id="CHEBI:64076"/>
    </ligand>
</feature>
<dbReference type="Pfam" id="PF03853">
    <property type="entry name" value="YjeF_N"/>
    <property type="match status" value="1"/>
</dbReference>
<evidence type="ECO:0000256" key="11">
    <source>
        <dbReference type="ARBA" id="ARBA00023235"/>
    </source>
</evidence>
<comment type="similarity">
    <text evidence="3 19">In the N-terminal section; belongs to the NnrE/AIBP family.</text>
</comment>
<comment type="caution">
    <text evidence="17">Lacks conserved residue(s) required for the propagation of feature annotation.</text>
</comment>
<feature type="binding site" evidence="18">
    <location>
        <position position="141"/>
    </location>
    <ligand>
        <name>(6S)-NADPHX</name>
        <dbReference type="ChEBI" id="CHEBI:64076"/>
    </ligand>
</feature>
<dbReference type="RefSeq" id="WP_160849992.1">
    <property type="nucleotide sequence ID" value="NZ_WMEQ01000029.1"/>
</dbReference>
<keyword evidence="7 17" id="KW-0067">ATP-binding</keyword>
<protein>
    <recommendedName>
        <fullName evidence="19">Bifunctional NAD(P)H-hydrate repair enzyme</fullName>
    </recommendedName>
    <alternativeName>
        <fullName evidence="19">Nicotinamide nucleotide repair protein</fullName>
    </alternativeName>
    <domain>
        <recommendedName>
            <fullName evidence="19">ADP-dependent (S)-NAD(P)H-hydrate dehydratase</fullName>
            <ecNumber evidence="19">4.2.1.136</ecNumber>
        </recommendedName>
        <alternativeName>
            <fullName evidence="19">ADP-dependent NAD(P)HX dehydratase</fullName>
        </alternativeName>
    </domain>
    <domain>
        <recommendedName>
            <fullName evidence="19">NAD(P)H-hydrate epimerase</fullName>
            <ecNumber evidence="19">5.1.99.6</ecNumber>
        </recommendedName>
    </domain>
</protein>
<comment type="catalytic activity">
    <reaction evidence="2 18 19">
        <text>(6R)-NADPHX = (6S)-NADPHX</text>
        <dbReference type="Rhea" id="RHEA:32227"/>
        <dbReference type="ChEBI" id="CHEBI:64076"/>
        <dbReference type="ChEBI" id="CHEBI:64077"/>
        <dbReference type="EC" id="5.1.99.6"/>
    </reaction>
</comment>
<dbReference type="GO" id="GO:0046496">
    <property type="term" value="P:nicotinamide nucleotide metabolic process"/>
    <property type="evidence" value="ECO:0007669"/>
    <property type="project" value="UniProtKB-UniRule"/>
</dbReference>
<dbReference type="Pfam" id="PF01256">
    <property type="entry name" value="Carb_kinase"/>
    <property type="match status" value="1"/>
</dbReference>
<comment type="cofactor">
    <cofactor evidence="17">
        <name>Mg(2+)</name>
        <dbReference type="ChEBI" id="CHEBI:18420"/>
    </cofactor>
</comment>
<evidence type="ECO:0000256" key="16">
    <source>
        <dbReference type="ARBA" id="ARBA00049209"/>
    </source>
</evidence>
<evidence type="ECO:0000313" key="22">
    <source>
        <dbReference type="EMBL" id="MYL36120.1"/>
    </source>
</evidence>
<dbReference type="GO" id="GO:0110051">
    <property type="term" value="P:metabolite repair"/>
    <property type="evidence" value="ECO:0007669"/>
    <property type="project" value="TreeGrafter"/>
</dbReference>
<feature type="domain" description="YjeF C-terminal" evidence="20">
    <location>
        <begin position="226"/>
        <end position="504"/>
    </location>
</feature>
<feature type="binding site" evidence="17">
    <location>
        <position position="444"/>
    </location>
    <ligand>
        <name>(6S)-NADPHX</name>
        <dbReference type="ChEBI" id="CHEBI:64076"/>
    </ligand>
</feature>
<evidence type="ECO:0000256" key="19">
    <source>
        <dbReference type="PIRNR" id="PIRNR017184"/>
    </source>
</evidence>
<dbReference type="InterPro" id="IPR030677">
    <property type="entry name" value="Nnr"/>
</dbReference>
<dbReference type="PROSITE" id="PS51383">
    <property type="entry name" value="YJEF_C_3"/>
    <property type="match status" value="1"/>
</dbReference>
<dbReference type="PANTHER" id="PTHR12592:SF0">
    <property type="entry name" value="ATP-DEPENDENT (S)-NAD(P)H-HYDRATE DEHYDRATASE"/>
    <property type="match status" value="1"/>
</dbReference>
<evidence type="ECO:0000256" key="18">
    <source>
        <dbReference type="HAMAP-Rule" id="MF_01966"/>
    </source>
</evidence>
<feature type="binding site" evidence="18">
    <location>
        <position position="126"/>
    </location>
    <ligand>
        <name>K(+)</name>
        <dbReference type="ChEBI" id="CHEBI:29103"/>
    </ligand>
</feature>
<evidence type="ECO:0000256" key="13">
    <source>
        <dbReference type="ARBA" id="ARBA00023268"/>
    </source>
</evidence>
<name>A0A6I5A6U0_9BACI</name>
<feature type="binding site" evidence="17">
    <location>
        <begin position="414"/>
        <end position="418"/>
    </location>
    <ligand>
        <name>AMP</name>
        <dbReference type="ChEBI" id="CHEBI:456215"/>
    </ligand>
</feature>
<comment type="subunit">
    <text evidence="17">Homotetramer.</text>
</comment>
<dbReference type="OrthoDB" id="9806925at2"/>
<dbReference type="SUPFAM" id="SSF64153">
    <property type="entry name" value="YjeF N-terminal domain-like"/>
    <property type="match status" value="1"/>
</dbReference>
<keyword evidence="10 17" id="KW-0520">NAD</keyword>
<comment type="catalytic activity">
    <reaction evidence="15 17 19">
        <text>(6S)-NADHX + ADP = AMP + phosphate + NADH + H(+)</text>
        <dbReference type="Rhea" id="RHEA:32223"/>
        <dbReference type="ChEBI" id="CHEBI:15378"/>
        <dbReference type="ChEBI" id="CHEBI:43474"/>
        <dbReference type="ChEBI" id="CHEBI:57945"/>
        <dbReference type="ChEBI" id="CHEBI:64074"/>
        <dbReference type="ChEBI" id="CHEBI:456215"/>
        <dbReference type="ChEBI" id="CHEBI:456216"/>
        <dbReference type="EC" id="4.2.1.136"/>
    </reaction>
</comment>
<evidence type="ECO:0000313" key="23">
    <source>
        <dbReference type="Proteomes" id="UP000468638"/>
    </source>
</evidence>
<dbReference type="PROSITE" id="PS51385">
    <property type="entry name" value="YJEF_N"/>
    <property type="match status" value="1"/>
</dbReference>
<dbReference type="EC" id="5.1.99.6" evidence="19"/>
<dbReference type="HAMAP" id="MF_01966">
    <property type="entry name" value="NADHX_epimerase"/>
    <property type="match status" value="1"/>
</dbReference>
<comment type="function">
    <text evidence="14 19">Bifunctional enzyme that catalyzes the epimerization of the S- and R-forms of NAD(P)HX and the dehydration of the S-form of NAD(P)HX at the expense of ADP, which is converted to AMP. This allows the repair of both epimers of NAD(P)HX, a damaged form of NAD(P)H that is a result of enzymatic or heat-dependent hydration.</text>
</comment>
<evidence type="ECO:0000256" key="8">
    <source>
        <dbReference type="ARBA" id="ARBA00022857"/>
    </source>
</evidence>
<dbReference type="HAMAP" id="MF_01965">
    <property type="entry name" value="NADHX_dehydratase"/>
    <property type="match status" value="1"/>
</dbReference>
<keyword evidence="6 17" id="KW-0547">Nucleotide-binding</keyword>
<proteinExistence type="inferred from homology"/>
<dbReference type="InterPro" id="IPR004443">
    <property type="entry name" value="YjeF_N_dom"/>
</dbReference>
<dbReference type="SUPFAM" id="SSF53613">
    <property type="entry name" value="Ribokinase-like"/>
    <property type="match status" value="1"/>
</dbReference>
<dbReference type="EC" id="4.2.1.136" evidence="19"/>
<comment type="function">
    <text evidence="18">Catalyzes the epimerization of the S- and R-forms of NAD(P)HX, a damaged form of NAD(P)H that is a result of enzymatic or heat-dependent hydration. This is a prerequisite for the S-specific NAD(P)H-hydrate dehydratase to allow the repair of both epimers of NAD(P)HX.</text>
</comment>
<dbReference type="PROSITE" id="PS01050">
    <property type="entry name" value="YJEF_C_2"/>
    <property type="match status" value="1"/>
</dbReference>
<dbReference type="NCBIfam" id="TIGR00196">
    <property type="entry name" value="yjeF_cterm"/>
    <property type="match status" value="1"/>
</dbReference>
<comment type="similarity">
    <text evidence="4 19">In the C-terminal section; belongs to the NnrD/CARKD family.</text>
</comment>
<gene>
    <name evidence="17" type="primary">nnrD</name>
    <name evidence="18" type="synonym">nnrE</name>
    <name evidence="22" type="ORF">GLW05_21415</name>
</gene>
<dbReference type="GO" id="GO:0052855">
    <property type="term" value="F:ADP-dependent NAD(P)H-hydrate dehydratase activity"/>
    <property type="evidence" value="ECO:0007669"/>
    <property type="project" value="UniProtKB-UniRule"/>
</dbReference>
<evidence type="ECO:0000256" key="12">
    <source>
        <dbReference type="ARBA" id="ARBA00023239"/>
    </source>
</evidence>
<evidence type="ECO:0000256" key="9">
    <source>
        <dbReference type="ARBA" id="ARBA00022958"/>
    </source>
</evidence>
<evidence type="ECO:0000259" key="20">
    <source>
        <dbReference type="PROSITE" id="PS51383"/>
    </source>
</evidence>
<evidence type="ECO:0000259" key="21">
    <source>
        <dbReference type="PROSITE" id="PS51385"/>
    </source>
</evidence>
<comment type="caution">
    <text evidence="22">The sequence shown here is derived from an EMBL/GenBank/DDBJ whole genome shotgun (WGS) entry which is preliminary data.</text>
</comment>
<keyword evidence="13" id="KW-0511">Multifunctional enzyme</keyword>
<evidence type="ECO:0000256" key="17">
    <source>
        <dbReference type="HAMAP-Rule" id="MF_01965"/>
    </source>
</evidence>
<evidence type="ECO:0000256" key="6">
    <source>
        <dbReference type="ARBA" id="ARBA00022741"/>
    </source>
</evidence>
<comment type="catalytic activity">
    <reaction evidence="1 18 19">
        <text>(6R)-NADHX = (6S)-NADHX</text>
        <dbReference type="Rhea" id="RHEA:32215"/>
        <dbReference type="ChEBI" id="CHEBI:64074"/>
        <dbReference type="ChEBI" id="CHEBI:64075"/>
        <dbReference type="EC" id="5.1.99.6"/>
    </reaction>
</comment>
<feature type="binding site" evidence="17">
    <location>
        <position position="443"/>
    </location>
    <ligand>
        <name>AMP</name>
        <dbReference type="ChEBI" id="CHEBI:456215"/>
    </ligand>
</feature>
<comment type="similarity">
    <text evidence="17">Belongs to the NnrD/CARKD family.</text>
</comment>
<feature type="domain" description="YjeF N-terminal" evidence="21">
    <location>
        <begin position="9"/>
        <end position="216"/>
    </location>
</feature>
<feature type="binding site" evidence="18">
    <location>
        <begin position="130"/>
        <end position="136"/>
    </location>
    <ligand>
        <name>(6S)-NADPHX</name>
        <dbReference type="ChEBI" id="CHEBI:64076"/>
    </ligand>
</feature>
<dbReference type="GO" id="GO:0005524">
    <property type="term" value="F:ATP binding"/>
    <property type="evidence" value="ECO:0007669"/>
    <property type="project" value="UniProtKB-UniRule"/>
</dbReference>
<feature type="binding site" evidence="18">
    <location>
        <begin position="57"/>
        <end position="61"/>
    </location>
    <ligand>
        <name>(6S)-NADPHX</name>
        <dbReference type="ChEBI" id="CHEBI:64076"/>
    </ligand>
</feature>
<evidence type="ECO:0000256" key="1">
    <source>
        <dbReference type="ARBA" id="ARBA00000013"/>
    </source>
</evidence>
<evidence type="ECO:0000256" key="3">
    <source>
        <dbReference type="ARBA" id="ARBA00006001"/>
    </source>
</evidence>
<evidence type="ECO:0000256" key="10">
    <source>
        <dbReference type="ARBA" id="ARBA00023027"/>
    </source>
</evidence>
<dbReference type="GO" id="GO:0046872">
    <property type="term" value="F:metal ion binding"/>
    <property type="evidence" value="ECO:0007669"/>
    <property type="project" value="UniProtKB-UniRule"/>
</dbReference>
<organism evidence="22 23">
    <name type="scientific">Pontibacillus yanchengensis</name>
    <dbReference type="NCBI Taxonomy" id="462910"/>
    <lineage>
        <taxon>Bacteria</taxon>
        <taxon>Bacillati</taxon>
        <taxon>Bacillota</taxon>
        <taxon>Bacilli</taxon>
        <taxon>Bacillales</taxon>
        <taxon>Bacillaceae</taxon>
        <taxon>Pontibacillus</taxon>
    </lineage>
</organism>
<dbReference type="NCBIfam" id="TIGR00197">
    <property type="entry name" value="yjeF_nterm"/>
    <property type="match status" value="1"/>
</dbReference>
<dbReference type="InterPro" id="IPR017953">
    <property type="entry name" value="Carbohydrate_kinase_pred_CS"/>
</dbReference>
<sequence>MYFVTAQEMYDTDQYAIERIGVEGKLLMENAGRAVANHMELFVSDQKRIAILIGKGNNGGDGFVIARTLLQKGYDVEVIVCASPSEIKGDAAYHRDVFRNSGFPFISYEEIENLEHALKEKDVVVDAMLGIGVKGAIRPPYNQLISFVNQFEGEVISVDLPSGVPADEGLEVDQAVQADRTIVIQFPKVSAFLEHTAAYYGRWEVVDIGLPSTVIQSKKTQKRVWKKQDVSTTLPTRGAFSHKGKHGKGLVIGGAVAMPGSIAMTSRAALRAGAGLLTVATVQENITALASTVVEATYTTLPSEGGYISDIGSVDFSYDAIAMGMGMGRHTGAETILQVALEQTQGILLIDADGLYALKGILSSLKGRHNPTILTPHPGEMATLLNVSIPELLHQPFAYSKAFAEEFQAYIVLKGAFTIITTPQGNQWVTVTGNPGMAKGGSGDVLAGILLAMVMQSQSLERALCNGTWIHGYTADLLVQHQHSTYDLLASDVIEGLAQTYRALSQ</sequence>
<dbReference type="GO" id="GO:0052856">
    <property type="term" value="F:NAD(P)HX epimerase activity"/>
    <property type="evidence" value="ECO:0007669"/>
    <property type="project" value="UniProtKB-UniRule"/>
</dbReference>
<feature type="binding site" evidence="18">
    <location>
        <position position="58"/>
    </location>
    <ligand>
        <name>K(+)</name>
        <dbReference type="ChEBI" id="CHEBI:29103"/>
    </ligand>
</feature>
<dbReference type="CDD" id="cd01171">
    <property type="entry name" value="YXKO-related"/>
    <property type="match status" value="1"/>
</dbReference>
<evidence type="ECO:0000256" key="2">
    <source>
        <dbReference type="ARBA" id="ARBA00000909"/>
    </source>
</evidence>
<evidence type="ECO:0000256" key="7">
    <source>
        <dbReference type="ARBA" id="ARBA00022840"/>
    </source>
</evidence>
<dbReference type="InterPro" id="IPR000631">
    <property type="entry name" value="CARKD"/>
</dbReference>
<keyword evidence="5 18" id="KW-0479">Metal-binding</keyword>
<feature type="binding site" evidence="18">
    <location>
        <position position="159"/>
    </location>
    <ligand>
        <name>(6S)-NADPHX</name>
        <dbReference type="ChEBI" id="CHEBI:64076"/>
    </ligand>
</feature>
<dbReference type="PIRSF" id="PIRSF017184">
    <property type="entry name" value="Nnr"/>
    <property type="match status" value="1"/>
</dbReference>
<keyword evidence="12 17" id="KW-0456">Lyase</keyword>
<feature type="binding site" evidence="18">
    <location>
        <position position="162"/>
    </location>
    <ligand>
        <name>K(+)</name>
        <dbReference type="ChEBI" id="CHEBI:29103"/>
    </ligand>
</feature>
<reference evidence="22 23" key="1">
    <citation type="submission" date="2019-11" db="EMBL/GenBank/DDBJ databases">
        <title>Genome sequences of 17 halophilic strains isolated from different environments.</title>
        <authorList>
            <person name="Furrow R.E."/>
        </authorList>
    </citation>
    <scope>NUCLEOTIDE SEQUENCE [LARGE SCALE GENOMIC DNA]</scope>
    <source>
        <strain evidence="22 23">22514_16_FS</strain>
    </source>
</reference>
<comment type="cofactor">
    <cofactor evidence="18 19">
        <name>K(+)</name>
        <dbReference type="ChEBI" id="CHEBI:29103"/>
    </cofactor>
    <text evidence="18 19">Binds 1 potassium ion per subunit.</text>
</comment>
<dbReference type="Proteomes" id="UP000468638">
    <property type="component" value="Unassembled WGS sequence"/>
</dbReference>
<dbReference type="InterPro" id="IPR036652">
    <property type="entry name" value="YjeF_N_dom_sf"/>
</dbReference>
<evidence type="ECO:0000256" key="15">
    <source>
        <dbReference type="ARBA" id="ARBA00048238"/>
    </source>
</evidence>
<dbReference type="AlphaFoldDB" id="A0A6I5A6U0"/>
<comment type="catalytic activity">
    <reaction evidence="16 17 19">
        <text>(6S)-NADPHX + ADP = AMP + phosphate + NADPH + H(+)</text>
        <dbReference type="Rhea" id="RHEA:32235"/>
        <dbReference type="ChEBI" id="CHEBI:15378"/>
        <dbReference type="ChEBI" id="CHEBI:43474"/>
        <dbReference type="ChEBI" id="CHEBI:57783"/>
        <dbReference type="ChEBI" id="CHEBI:64076"/>
        <dbReference type="ChEBI" id="CHEBI:456215"/>
        <dbReference type="ChEBI" id="CHEBI:456216"/>
        <dbReference type="EC" id="4.2.1.136"/>
    </reaction>
</comment>
<dbReference type="PANTHER" id="PTHR12592">
    <property type="entry name" value="ATP-DEPENDENT (S)-NAD(P)H-HYDRATE DEHYDRATASE FAMILY MEMBER"/>
    <property type="match status" value="1"/>
</dbReference>
<comment type="similarity">
    <text evidence="18">Belongs to the NnrE/AIBP family.</text>
</comment>
<dbReference type="EMBL" id="WMEQ01000029">
    <property type="protein sequence ID" value="MYL36120.1"/>
    <property type="molecule type" value="Genomic_DNA"/>
</dbReference>
<keyword evidence="9 18" id="KW-0630">Potassium</keyword>
<feature type="binding site" evidence="17">
    <location>
        <position position="326"/>
    </location>
    <ligand>
        <name>(6S)-NADPHX</name>
        <dbReference type="ChEBI" id="CHEBI:64076"/>
    </ligand>
</feature>
<keyword evidence="11 18" id="KW-0413">Isomerase</keyword>
<comment type="function">
    <text evidence="17">Catalyzes the dehydration of the S-form of NAD(P)HX at the expense of ADP, which is converted to AMP. Together with NAD(P)HX epimerase, which catalyzes the epimerization of the S- and R-forms, the enzyme allows the repair of both epimers of NAD(P)HX, a damaged form of NAD(P)H that is a result of enzymatic or heat-dependent hydration.</text>
</comment>
<dbReference type="InterPro" id="IPR029056">
    <property type="entry name" value="Ribokinase-like"/>
</dbReference>
<evidence type="ECO:0000256" key="14">
    <source>
        <dbReference type="ARBA" id="ARBA00025153"/>
    </source>
</evidence>
<accession>A0A6I5A6U0</accession>
<evidence type="ECO:0000256" key="5">
    <source>
        <dbReference type="ARBA" id="ARBA00022723"/>
    </source>
</evidence>
<keyword evidence="8 17" id="KW-0521">NADP</keyword>
<dbReference type="Gene3D" id="3.40.50.10260">
    <property type="entry name" value="YjeF N-terminal domain"/>
    <property type="match status" value="1"/>
</dbReference>
<evidence type="ECO:0000256" key="4">
    <source>
        <dbReference type="ARBA" id="ARBA00009524"/>
    </source>
</evidence>
<dbReference type="Gene3D" id="3.40.1190.20">
    <property type="match status" value="1"/>
</dbReference>